<evidence type="ECO:0000259" key="3">
    <source>
        <dbReference type="Pfam" id="PF00561"/>
    </source>
</evidence>
<feature type="domain" description="AB hydrolase-1" evidence="3">
    <location>
        <begin position="61"/>
        <end position="160"/>
    </location>
</feature>
<gene>
    <name evidence="5" type="ORF">DMN91_009500</name>
    <name evidence="4" type="ORF">X777_04466</name>
</gene>
<dbReference type="AlphaFoldDB" id="A0A026WGB4"/>
<evidence type="ECO:0000256" key="2">
    <source>
        <dbReference type="ARBA" id="ARBA00022801"/>
    </source>
</evidence>
<dbReference type="GO" id="GO:0016020">
    <property type="term" value="C:membrane"/>
    <property type="evidence" value="ECO:0007669"/>
    <property type="project" value="TreeGrafter"/>
</dbReference>
<comment type="similarity">
    <text evidence="1">Belongs to the AB hydrolase superfamily.</text>
</comment>
<dbReference type="GO" id="GO:0016787">
    <property type="term" value="F:hydrolase activity"/>
    <property type="evidence" value="ECO:0007669"/>
    <property type="project" value="UniProtKB-KW"/>
</dbReference>
<dbReference type="Proteomes" id="UP000053097">
    <property type="component" value="Unassembled WGS sequence"/>
</dbReference>
<accession>A0A026WGB4</accession>
<keyword evidence="6" id="KW-1185">Reference proteome</keyword>
<reference evidence="4 6" key="1">
    <citation type="journal article" date="2014" name="Curr. Biol.">
        <title>The genome of the clonal raider ant Cerapachys biroi.</title>
        <authorList>
            <person name="Oxley P.R."/>
            <person name="Ji L."/>
            <person name="Fetter-Pruneda I."/>
            <person name="McKenzie S.K."/>
            <person name="Li C."/>
            <person name="Hu H."/>
            <person name="Zhang G."/>
            <person name="Kronauer D.J."/>
        </authorList>
    </citation>
    <scope>NUCLEOTIDE SEQUENCE [LARGE SCALE GENOMIC DNA]</scope>
</reference>
<reference evidence="5" key="2">
    <citation type="journal article" date="2018" name="Genome Res.">
        <title>The genomic architecture and molecular evolution of ant odorant receptors.</title>
        <authorList>
            <person name="McKenzie S.K."/>
            <person name="Kronauer D.J.C."/>
        </authorList>
    </citation>
    <scope>NUCLEOTIDE SEQUENCE [LARGE SCALE GENOMIC DNA]</scope>
    <source>
        <strain evidence="5">Clonal line C1</strain>
    </source>
</reference>
<dbReference type="InterPro" id="IPR029058">
    <property type="entry name" value="AB_hydrolase_fold"/>
</dbReference>
<dbReference type="EMBL" id="KK107231">
    <property type="protein sequence ID" value="EZA55003.1"/>
    <property type="molecule type" value="Genomic_DNA"/>
</dbReference>
<reference evidence="5" key="3">
    <citation type="submission" date="2018-07" db="EMBL/GenBank/DDBJ databases">
        <authorList>
            <person name="Mckenzie S.K."/>
            <person name="Kronauer D.J.C."/>
        </authorList>
    </citation>
    <scope>NUCLEOTIDE SEQUENCE</scope>
    <source>
        <strain evidence="5">Clonal line C1</strain>
    </source>
</reference>
<dbReference type="Proteomes" id="UP000279307">
    <property type="component" value="Chromosome 9"/>
</dbReference>
<organism evidence="4 6">
    <name type="scientific">Ooceraea biroi</name>
    <name type="common">Clonal raider ant</name>
    <name type="synonym">Cerapachys biroi</name>
    <dbReference type="NCBI Taxonomy" id="2015173"/>
    <lineage>
        <taxon>Eukaryota</taxon>
        <taxon>Metazoa</taxon>
        <taxon>Ecdysozoa</taxon>
        <taxon>Arthropoda</taxon>
        <taxon>Hexapoda</taxon>
        <taxon>Insecta</taxon>
        <taxon>Pterygota</taxon>
        <taxon>Neoptera</taxon>
        <taxon>Endopterygota</taxon>
        <taxon>Hymenoptera</taxon>
        <taxon>Apocrita</taxon>
        <taxon>Aculeata</taxon>
        <taxon>Formicoidea</taxon>
        <taxon>Formicidae</taxon>
        <taxon>Dorylinae</taxon>
        <taxon>Ooceraea</taxon>
    </lineage>
</organism>
<evidence type="ECO:0000313" key="4">
    <source>
        <dbReference type="EMBL" id="EZA55003.1"/>
    </source>
</evidence>
<dbReference type="Gene3D" id="3.40.50.1820">
    <property type="entry name" value="alpha/beta hydrolase"/>
    <property type="match status" value="1"/>
</dbReference>
<evidence type="ECO:0000313" key="6">
    <source>
        <dbReference type="Proteomes" id="UP000053097"/>
    </source>
</evidence>
<dbReference type="InterPro" id="IPR050266">
    <property type="entry name" value="AB_hydrolase_sf"/>
</dbReference>
<evidence type="ECO:0000256" key="1">
    <source>
        <dbReference type="ARBA" id="ARBA00008645"/>
    </source>
</evidence>
<dbReference type="InterPro" id="IPR000073">
    <property type="entry name" value="AB_hydrolase_1"/>
</dbReference>
<keyword evidence="2 4" id="KW-0378">Hydrolase</keyword>
<evidence type="ECO:0000313" key="5">
    <source>
        <dbReference type="EMBL" id="RLU19142.1"/>
    </source>
</evidence>
<dbReference type="OrthoDB" id="190201at2759"/>
<dbReference type="PANTHER" id="PTHR43798:SF14">
    <property type="entry name" value="SERINE HYDROLASE-LIKE PROTEIN DDB_G0286239"/>
    <property type="match status" value="1"/>
</dbReference>
<dbReference type="Pfam" id="PF00561">
    <property type="entry name" value="Abhydrolase_1"/>
    <property type="match status" value="1"/>
</dbReference>
<dbReference type="EMBL" id="QOIP01000009">
    <property type="protein sequence ID" value="RLU19142.1"/>
    <property type="molecule type" value="Genomic_DNA"/>
</dbReference>
<name>A0A026WGB4_OOCBI</name>
<proteinExistence type="inferred from homology"/>
<dbReference type="PANTHER" id="PTHR43798">
    <property type="entry name" value="MONOACYLGLYCEROL LIPASE"/>
    <property type="match status" value="1"/>
</dbReference>
<dbReference type="OMA" id="PAGTSYH"/>
<protein>
    <submittedName>
        <fullName evidence="4">Putative serine hydrolase</fullName>
    </submittedName>
</protein>
<sequence>MFARPFTTRPIRGVRVTSRVGSSRALRNEPRPSRHEVNEVDIPVPWGKVTGKLWGSREKQPILAMHGWQDNAASFDNLAPLLLRNAPVLAIDLPGHGPSSWLPPGLMYTEIVYFLLIKRIQKYFGWRRIKLMGHSLSAMTAYWYAGIFPEDLRYVIALDVYKFPSIPATAYCALFKNGVNMFFKTEENSGVQPRYTYDELIEKGMAGYANTVSDMDETAYKILMSRGSTQEEDGKYVVNRDPRLRGLPIHSLIEQEYQKEYARSITCPYLIIKGSDFYIEKEEEFHEVLDVMKSVNNNVYLKALPVSKATHHFHLTHAEETAAIINPFLEKYN</sequence>
<dbReference type="SUPFAM" id="SSF53474">
    <property type="entry name" value="alpha/beta-Hydrolases"/>
    <property type="match status" value="1"/>
</dbReference>